<proteinExistence type="predicted"/>
<dbReference type="Proteomes" id="UP000269265">
    <property type="component" value="Unassembled WGS sequence"/>
</dbReference>
<keyword evidence="3" id="KW-1185">Reference proteome</keyword>
<dbReference type="OrthoDB" id="5769605at2"/>
<evidence type="ECO:0000313" key="3">
    <source>
        <dbReference type="Proteomes" id="UP000269265"/>
    </source>
</evidence>
<dbReference type="EMBL" id="RSED01000004">
    <property type="protein sequence ID" value="RRS05204.1"/>
    <property type="molecule type" value="Genomic_DNA"/>
</dbReference>
<protein>
    <submittedName>
        <fullName evidence="2">Uncharacterized protein</fullName>
    </submittedName>
</protein>
<accession>A0A426VE87</accession>
<name>A0A426VE87_9BURK</name>
<dbReference type="RefSeq" id="WP_125242423.1">
    <property type="nucleotide sequence ID" value="NZ_RSED01000004.1"/>
</dbReference>
<feature type="region of interest" description="Disordered" evidence="1">
    <location>
        <begin position="139"/>
        <end position="170"/>
    </location>
</feature>
<reference evidence="2 3" key="1">
    <citation type="submission" date="2018-12" db="EMBL/GenBank/DDBJ databases">
        <title>The whole draft genome of Aquabacterium sp. SJQ9.</title>
        <authorList>
            <person name="Sun L."/>
            <person name="Gao X."/>
            <person name="Chen W."/>
            <person name="Huang K."/>
        </authorList>
    </citation>
    <scope>NUCLEOTIDE SEQUENCE [LARGE SCALE GENOMIC DNA]</scope>
    <source>
        <strain evidence="2 3">SJQ9</strain>
    </source>
</reference>
<dbReference type="AlphaFoldDB" id="A0A426VE87"/>
<sequence length="192" mass="20337">MSTTSLSTPDSLNLRSVGVATLLLGAATCWALTQAAGDKVAYEQSRAEAAQQFKTALAQCGQQSVRDKDVCQATAKAERTKREQRAEALYKGTPEAAHKARLAIAQADLQASLRVCDQRAGATARTCKLEARKQFDQAKAEADQASRNRLPIDKSLGETGRVHANDPRACDTLEGGAKHACLGRAAQAASSP</sequence>
<evidence type="ECO:0000313" key="2">
    <source>
        <dbReference type="EMBL" id="RRS05204.1"/>
    </source>
</evidence>
<evidence type="ECO:0000256" key="1">
    <source>
        <dbReference type="SAM" id="MobiDB-lite"/>
    </source>
</evidence>
<gene>
    <name evidence="2" type="ORF">EIP75_06500</name>
</gene>
<comment type="caution">
    <text evidence="2">The sequence shown here is derived from an EMBL/GenBank/DDBJ whole genome shotgun (WGS) entry which is preliminary data.</text>
</comment>
<organism evidence="2 3">
    <name type="scientific">Aquabacterium soli</name>
    <dbReference type="NCBI Taxonomy" id="2493092"/>
    <lineage>
        <taxon>Bacteria</taxon>
        <taxon>Pseudomonadati</taxon>
        <taxon>Pseudomonadota</taxon>
        <taxon>Betaproteobacteria</taxon>
        <taxon>Burkholderiales</taxon>
        <taxon>Aquabacterium</taxon>
    </lineage>
</organism>